<comment type="caution">
    <text evidence="12">The sequence shown here is derived from an EMBL/GenBank/DDBJ whole genome shotgun (WGS) entry which is preliminary data.</text>
</comment>
<evidence type="ECO:0000259" key="10">
    <source>
        <dbReference type="Pfam" id="PF02770"/>
    </source>
</evidence>
<dbReference type="Gene3D" id="1.10.540.10">
    <property type="entry name" value="Acyl-CoA dehydrogenase/oxidase, N-terminal domain"/>
    <property type="match status" value="1"/>
</dbReference>
<dbReference type="PROSITE" id="PS00072">
    <property type="entry name" value="ACYL_COA_DH_1"/>
    <property type="match status" value="1"/>
</dbReference>
<dbReference type="Gene3D" id="1.20.140.10">
    <property type="entry name" value="Butyryl-CoA Dehydrogenase, subunit A, domain 3"/>
    <property type="match status" value="1"/>
</dbReference>
<evidence type="ECO:0000256" key="4">
    <source>
        <dbReference type="ARBA" id="ARBA00022827"/>
    </source>
</evidence>
<comment type="catalytic activity">
    <reaction evidence="6">
        <text>a 2,3-saturated acyl-CoA + A = a 2,3-dehydroacyl-CoA + AH2</text>
        <dbReference type="Rhea" id="RHEA:48608"/>
        <dbReference type="ChEBI" id="CHEBI:13193"/>
        <dbReference type="ChEBI" id="CHEBI:17499"/>
        <dbReference type="ChEBI" id="CHEBI:60015"/>
        <dbReference type="ChEBI" id="CHEBI:65111"/>
    </reaction>
</comment>
<dbReference type="Pfam" id="PF00441">
    <property type="entry name" value="Acyl-CoA_dh_1"/>
    <property type="match status" value="1"/>
</dbReference>
<dbReference type="EMBL" id="CAJA01000423">
    <property type="protein sequence ID" value="CCH74768.1"/>
    <property type="molecule type" value="Genomic_DNA"/>
</dbReference>
<evidence type="ECO:0000256" key="2">
    <source>
        <dbReference type="ARBA" id="ARBA00009347"/>
    </source>
</evidence>
<evidence type="ECO:0000313" key="13">
    <source>
        <dbReference type="Proteomes" id="UP000035763"/>
    </source>
</evidence>
<organism evidence="12 13">
    <name type="scientific">Nostocoides australiense Ben110</name>
    <dbReference type="NCBI Taxonomy" id="1193182"/>
    <lineage>
        <taxon>Bacteria</taxon>
        <taxon>Bacillati</taxon>
        <taxon>Actinomycetota</taxon>
        <taxon>Actinomycetes</taxon>
        <taxon>Micrococcales</taxon>
        <taxon>Intrasporangiaceae</taxon>
        <taxon>Nostocoides</taxon>
    </lineage>
</organism>
<dbReference type="InterPro" id="IPR006089">
    <property type="entry name" value="Acyl-CoA_DH_CS"/>
</dbReference>
<dbReference type="PROSITE" id="PS00073">
    <property type="entry name" value="ACYL_COA_DH_2"/>
    <property type="match status" value="1"/>
</dbReference>
<evidence type="ECO:0000313" key="12">
    <source>
        <dbReference type="EMBL" id="CCH74768.1"/>
    </source>
</evidence>
<dbReference type="RefSeq" id="WP_048695205.1">
    <property type="nucleotide sequence ID" value="NZ_HG764815.1"/>
</dbReference>
<protein>
    <recommendedName>
        <fullName evidence="7">Probable acyl-CoA dehydrogenase fadE25</fullName>
    </recommendedName>
</protein>
<dbReference type="PIRSF" id="PIRSF016578">
    <property type="entry name" value="HsaA"/>
    <property type="match status" value="1"/>
</dbReference>
<dbReference type="Pfam" id="PF02770">
    <property type="entry name" value="Acyl-CoA_dh_M"/>
    <property type="match status" value="1"/>
</dbReference>
<comment type="similarity">
    <text evidence="2 8">Belongs to the acyl-CoA dehydrogenase family.</text>
</comment>
<evidence type="ECO:0000256" key="8">
    <source>
        <dbReference type="RuleBase" id="RU362125"/>
    </source>
</evidence>
<proteinExistence type="inferred from homology"/>
<dbReference type="Gene3D" id="2.40.110.10">
    <property type="entry name" value="Butyryl-CoA Dehydrogenase, subunit A, domain 2"/>
    <property type="match status" value="1"/>
</dbReference>
<dbReference type="SUPFAM" id="SSF56645">
    <property type="entry name" value="Acyl-CoA dehydrogenase NM domain-like"/>
    <property type="match status" value="1"/>
</dbReference>
<dbReference type="OrthoDB" id="2769798at2"/>
<evidence type="ECO:0000256" key="1">
    <source>
        <dbReference type="ARBA" id="ARBA00001974"/>
    </source>
</evidence>
<dbReference type="InterPro" id="IPR006091">
    <property type="entry name" value="Acyl-CoA_Oxase/DH_mid-dom"/>
</dbReference>
<dbReference type="InterPro" id="IPR009075">
    <property type="entry name" value="AcylCo_DH/oxidase_C"/>
</dbReference>
<dbReference type="PANTHER" id="PTHR43884:SF12">
    <property type="entry name" value="ISOVALERYL-COA DEHYDROGENASE, MITOCHONDRIAL-RELATED"/>
    <property type="match status" value="1"/>
</dbReference>
<evidence type="ECO:0000256" key="3">
    <source>
        <dbReference type="ARBA" id="ARBA00022630"/>
    </source>
</evidence>
<reference evidence="12 13" key="1">
    <citation type="journal article" date="2013" name="ISME J.">
        <title>A metabolic model for members of the genus Tetrasphaera involved in enhanced biological phosphorus removal.</title>
        <authorList>
            <person name="Kristiansen R."/>
            <person name="Nguyen H.T.T."/>
            <person name="Saunders A.M."/>
            <person name="Nielsen J.L."/>
            <person name="Wimmer R."/>
            <person name="Le V.Q."/>
            <person name="McIlroy S.J."/>
            <person name="Petrovski S."/>
            <person name="Seviour R.J."/>
            <person name="Calteau A."/>
            <person name="Nielsen K.L."/>
            <person name="Nielsen P.H."/>
        </authorList>
    </citation>
    <scope>NUCLEOTIDE SEQUENCE [LARGE SCALE GENOMIC DNA]</scope>
    <source>
        <strain evidence="12 13">Ben110</strain>
    </source>
</reference>
<evidence type="ECO:0000256" key="6">
    <source>
        <dbReference type="ARBA" id="ARBA00052546"/>
    </source>
</evidence>
<keyword evidence="13" id="KW-1185">Reference proteome</keyword>
<dbReference type="AlphaFoldDB" id="W6JYX2"/>
<keyword evidence="4 8" id="KW-0274">FAD</keyword>
<dbReference type="InterPro" id="IPR009100">
    <property type="entry name" value="AcylCoA_DH/oxidase_NM_dom_sf"/>
</dbReference>
<dbReference type="Proteomes" id="UP000035763">
    <property type="component" value="Unassembled WGS sequence"/>
</dbReference>
<keyword evidence="3 8" id="KW-0285">Flavoprotein</keyword>
<evidence type="ECO:0000256" key="7">
    <source>
        <dbReference type="ARBA" id="ARBA00071575"/>
    </source>
</evidence>
<dbReference type="SUPFAM" id="SSF47203">
    <property type="entry name" value="Acyl-CoA dehydrogenase C-terminal domain-like"/>
    <property type="match status" value="1"/>
</dbReference>
<dbReference type="InterPro" id="IPR013786">
    <property type="entry name" value="AcylCoA_DH/ox_N"/>
</dbReference>
<dbReference type="Pfam" id="PF02771">
    <property type="entry name" value="Acyl-CoA_dh_N"/>
    <property type="match status" value="1"/>
</dbReference>
<feature type="domain" description="Acyl-CoA dehydrogenase/oxidase C-terminal" evidence="9">
    <location>
        <begin position="235"/>
        <end position="385"/>
    </location>
</feature>
<accession>W6JYX2</accession>
<dbReference type="GO" id="GO:0050660">
    <property type="term" value="F:flavin adenine dinucleotide binding"/>
    <property type="evidence" value="ECO:0007669"/>
    <property type="project" value="InterPro"/>
</dbReference>
<dbReference type="FunFam" id="2.40.110.10:FF:000001">
    <property type="entry name" value="Acyl-CoA dehydrogenase, mitochondrial"/>
    <property type="match status" value="1"/>
</dbReference>
<gene>
    <name evidence="12" type="primary">fadE</name>
    <name evidence="12" type="ORF">BN11_480004</name>
</gene>
<comment type="cofactor">
    <cofactor evidence="1 8">
        <name>FAD</name>
        <dbReference type="ChEBI" id="CHEBI:57692"/>
    </cofactor>
</comment>
<name>W6JYX2_9MICO</name>
<sequence>MNADFDTYRLSEDHEAIRHAVREIAEAKIAPYAAAVDEESRYPQEAHDALVASDFFAPHVAEEYGGAGADALATCIVIEEVARVCVSSSLIPAVNKLGSMPVIIGASEEVKKKYLTPLAAGTGGFSYGLSEREAGSDTASMRCKATDNGDGTFTLNGQKAWITNAGVSEYYTVMAVTDPDGPRGGNVTAFVVEKSDPGFTFGEKEKKLGIKGSPTRELIFTGCVIPEDRMVGGRGEGLKIALRTLDHTRVTIGAQAVGVAQGALEQATAYIKERKQFGKAIADFQGVQFMLAEMAMQLEAARQLVYVAAAKSERNASDLTFFGAAAKCFASDVAMQVTTDAVQLLGGAGYTKDFPLERMMRDAKITQIYEGTNQIQRLVMARQLLR</sequence>
<evidence type="ECO:0000259" key="9">
    <source>
        <dbReference type="Pfam" id="PF00441"/>
    </source>
</evidence>
<dbReference type="PANTHER" id="PTHR43884">
    <property type="entry name" value="ACYL-COA DEHYDROGENASE"/>
    <property type="match status" value="1"/>
</dbReference>
<dbReference type="FunFam" id="1.10.540.10:FF:000023">
    <property type="entry name" value="Acyl-CoA dehydrogenase FadE25"/>
    <property type="match status" value="1"/>
</dbReference>
<dbReference type="InterPro" id="IPR046373">
    <property type="entry name" value="Acyl-CoA_Oxase/DH_mid-dom_sf"/>
</dbReference>
<feature type="domain" description="Acyl-CoA oxidase/dehydrogenase middle" evidence="10">
    <location>
        <begin position="127"/>
        <end position="222"/>
    </location>
</feature>
<dbReference type="FunFam" id="1.20.140.10:FF:000004">
    <property type="entry name" value="Acyl-CoA dehydrogenase FadE25"/>
    <property type="match status" value="1"/>
</dbReference>
<dbReference type="InterPro" id="IPR036250">
    <property type="entry name" value="AcylCo_DH-like_C"/>
</dbReference>
<feature type="domain" description="Acyl-CoA dehydrogenase/oxidase N-terminal" evidence="11">
    <location>
        <begin position="11"/>
        <end position="121"/>
    </location>
</feature>
<evidence type="ECO:0000259" key="11">
    <source>
        <dbReference type="Pfam" id="PF02771"/>
    </source>
</evidence>
<keyword evidence="5 8" id="KW-0560">Oxidoreductase</keyword>
<evidence type="ECO:0000256" key="5">
    <source>
        <dbReference type="ARBA" id="ARBA00023002"/>
    </source>
</evidence>
<dbReference type="STRING" id="1193182.BN11_480004"/>
<dbReference type="InterPro" id="IPR037069">
    <property type="entry name" value="AcylCoA_DH/ox_N_sf"/>
</dbReference>
<dbReference type="GO" id="GO:0003995">
    <property type="term" value="F:acyl-CoA dehydrogenase activity"/>
    <property type="evidence" value="ECO:0007669"/>
    <property type="project" value="InterPro"/>
</dbReference>